<accession>A0A1K2HAV5</accession>
<keyword evidence="3" id="KW-1185">Reference proteome</keyword>
<name>A0A1K2HAV5_9NEIS</name>
<gene>
    <name evidence="2" type="ORF">SAMN02745887_01043</name>
</gene>
<reference evidence="2 3" key="1">
    <citation type="submission" date="2016-11" db="EMBL/GenBank/DDBJ databases">
        <authorList>
            <person name="Jaros S."/>
            <person name="Januszkiewicz K."/>
            <person name="Wedrychowicz H."/>
        </authorList>
    </citation>
    <scope>NUCLEOTIDE SEQUENCE [LARGE SCALE GENOMIC DNA]</scope>
    <source>
        <strain evidence="2 3">DSM 18899</strain>
    </source>
</reference>
<feature type="chain" id="PRO_5013040934" evidence="1">
    <location>
        <begin position="23"/>
        <end position="132"/>
    </location>
</feature>
<evidence type="ECO:0000256" key="1">
    <source>
        <dbReference type="SAM" id="SignalP"/>
    </source>
</evidence>
<dbReference type="AlphaFoldDB" id="A0A1K2HAV5"/>
<sequence length="132" mass="14137">MLPLTSLFCLAVLALLSLQARAEAGLRDDLPPEPGLSQARWSVNRTVDPAAAASPWGNLQIVSMPSSAFGAQRARPQRALRLNSAGLTRSLREIGLPVSQCQTLARMPSRLRSNGGGINLQLSLTLSLSCRY</sequence>
<dbReference type="RefSeq" id="WP_139256048.1">
    <property type="nucleotide sequence ID" value="NZ_FPKR01000003.1"/>
</dbReference>
<dbReference type="Proteomes" id="UP000186513">
    <property type="component" value="Unassembled WGS sequence"/>
</dbReference>
<dbReference type="EMBL" id="FPKR01000003">
    <property type="protein sequence ID" value="SFZ73936.1"/>
    <property type="molecule type" value="Genomic_DNA"/>
</dbReference>
<evidence type="ECO:0000313" key="2">
    <source>
        <dbReference type="EMBL" id="SFZ73936.1"/>
    </source>
</evidence>
<feature type="signal peptide" evidence="1">
    <location>
        <begin position="1"/>
        <end position="22"/>
    </location>
</feature>
<protein>
    <submittedName>
        <fullName evidence="2">Uncharacterized protein</fullName>
    </submittedName>
</protein>
<proteinExistence type="predicted"/>
<evidence type="ECO:0000313" key="3">
    <source>
        <dbReference type="Proteomes" id="UP000186513"/>
    </source>
</evidence>
<organism evidence="2 3">
    <name type="scientific">Chitinimonas taiwanensis DSM 18899</name>
    <dbReference type="NCBI Taxonomy" id="1121279"/>
    <lineage>
        <taxon>Bacteria</taxon>
        <taxon>Pseudomonadati</taxon>
        <taxon>Pseudomonadota</taxon>
        <taxon>Betaproteobacteria</taxon>
        <taxon>Neisseriales</taxon>
        <taxon>Chitinibacteraceae</taxon>
        <taxon>Chitinimonas</taxon>
    </lineage>
</organism>
<keyword evidence="1" id="KW-0732">Signal</keyword>
<dbReference type="STRING" id="1121279.SAMN02745887_01043"/>